<keyword evidence="8 12" id="KW-0406">Ion transport</keyword>
<keyword evidence="3 12" id="KW-0813">Transport</keyword>
<dbReference type="InParanoid" id="A0A7R8YR38"/>
<evidence type="ECO:0000256" key="1">
    <source>
        <dbReference type="ARBA" id="ARBA00004141"/>
    </source>
</evidence>
<keyword evidence="10 12" id="KW-0739">Sodium transport</keyword>
<keyword evidence="14" id="KW-1185">Reference proteome</keyword>
<evidence type="ECO:0000313" key="14">
    <source>
        <dbReference type="Proteomes" id="UP000594454"/>
    </source>
</evidence>
<keyword evidence="6" id="KW-1133">Transmembrane helix</keyword>
<dbReference type="PANTHER" id="PTHR11690:SF240">
    <property type="entry name" value="PICKPOCKET 25-RELATED"/>
    <property type="match status" value="1"/>
</dbReference>
<keyword evidence="7" id="KW-0915">Sodium</keyword>
<evidence type="ECO:0000256" key="8">
    <source>
        <dbReference type="ARBA" id="ARBA00023065"/>
    </source>
</evidence>
<accession>A0A7R8YR38</accession>
<dbReference type="Pfam" id="PF00858">
    <property type="entry name" value="ASC"/>
    <property type="match status" value="1"/>
</dbReference>
<protein>
    <submittedName>
        <fullName evidence="13">Uncharacterized protein</fullName>
    </submittedName>
</protein>
<evidence type="ECO:0000313" key="13">
    <source>
        <dbReference type="EMBL" id="CAD7079079.1"/>
    </source>
</evidence>
<comment type="similarity">
    <text evidence="2 12">Belongs to the amiloride-sensitive sodium channel (TC 1.A.6) family.</text>
</comment>
<dbReference type="Proteomes" id="UP000594454">
    <property type="component" value="Chromosome 1"/>
</dbReference>
<comment type="subcellular location">
    <subcellularLocation>
        <location evidence="1">Membrane</location>
        <topology evidence="1">Multi-pass membrane protein</topology>
    </subcellularLocation>
</comment>
<reference evidence="13 14" key="1">
    <citation type="submission" date="2020-11" db="EMBL/GenBank/DDBJ databases">
        <authorList>
            <person name="Wallbank WR R."/>
            <person name="Pardo Diaz C."/>
            <person name="Kozak K."/>
            <person name="Martin S."/>
            <person name="Jiggins C."/>
            <person name="Moest M."/>
            <person name="Warren A I."/>
            <person name="Generalovic N T."/>
            <person name="Byers J.R.P. K."/>
            <person name="Montejo-Kovacevich G."/>
            <person name="Yen C E."/>
        </authorList>
    </citation>
    <scope>NUCLEOTIDE SEQUENCE [LARGE SCALE GENOMIC DNA]</scope>
</reference>
<dbReference type="PANTHER" id="PTHR11690">
    <property type="entry name" value="AMILORIDE-SENSITIVE SODIUM CHANNEL-RELATED"/>
    <property type="match status" value="1"/>
</dbReference>
<evidence type="ECO:0000256" key="7">
    <source>
        <dbReference type="ARBA" id="ARBA00023053"/>
    </source>
</evidence>
<gene>
    <name evidence="13" type="ORF">HERILL_LOCUS2313</name>
</gene>
<proteinExistence type="inferred from homology"/>
<dbReference type="AlphaFoldDB" id="A0A7R8YR38"/>
<dbReference type="InterPro" id="IPR001873">
    <property type="entry name" value="ENaC"/>
</dbReference>
<sequence length="447" mass="53017">MENYTEDRRHASYVRFIEEHKKQFGPLGDLFTKFHQKNMEIIDFLEDDTQEGLTSFKFLLKFFYKVVKVSSMHGAYHVSQIRRHPCEVYYQRPTVMSIERDYMNWNISFPPVTLCGIEKINKSALYEYVSASNATDKRKLARFIQNLVNLTYDTIDDIVEYRDLPGEEFLYLLEMVTYNMQAEMVTTANDTFPIERVITEMGICYAFNWDISRYFSPRYFLDNVMPPPADKYMVSIFDVEKVAFLKDVRHYEIYTHDSLDTPNTRRKLRVSEDTTTFTLLRFNAIPIVASDNIRRLRIKQRKCRFIDESNLNHFPIYTFSLCRIECKINAILKFCECLPFFYKRLPGERYCDWQGLKCVGINRDRIKRKALECDCYGNCEDTKFIVDEFSTAFWTLPSAIRIELSNTKTRLRRNVIYKLSDAFGKDILYMEFSLPLLFFLPVVGNIL</sequence>
<evidence type="ECO:0000256" key="3">
    <source>
        <dbReference type="ARBA" id="ARBA00022448"/>
    </source>
</evidence>
<evidence type="ECO:0000256" key="5">
    <source>
        <dbReference type="ARBA" id="ARBA00022692"/>
    </source>
</evidence>
<dbReference type="Gene3D" id="1.10.287.820">
    <property type="entry name" value="Acid-sensing ion channel domain"/>
    <property type="match status" value="1"/>
</dbReference>
<keyword evidence="11 12" id="KW-0407">Ion channel</keyword>
<evidence type="ECO:0000256" key="10">
    <source>
        <dbReference type="ARBA" id="ARBA00023201"/>
    </source>
</evidence>
<name>A0A7R8YR38_HERIL</name>
<evidence type="ECO:0000256" key="6">
    <source>
        <dbReference type="ARBA" id="ARBA00022989"/>
    </source>
</evidence>
<evidence type="ECO:0000256" key="4">
    <source>
        <dbReference type="ARBA" id="ARBA00022461"/>
    </source>
</evidence>
<evidence type="ECO:0000256" key="11">
    <source>
        <dbReference type="ARBA" id="ARBA00023303"/>
    </source>
</evidence>
<evidence type="ECO:0000256" key="2">
    <source>
        <dbReference type="ARBA" id="ARBA00007193"/>
    </source>
</evidence>
<keyword evidence="5 12" id="KW-0812">Transmembrane</keyword>
<evidence type="ECO:0000256" key="9">
    <source>
        <dbReference type="ARBA" id="ARBA00023136"/>
    </source>
</evidence>
<organism evidence="13 14">
    <name type="scientific">Hermetia illucens</name>
    <name type="common">Black soldier fly</name>
    <dbReference type="NCBI Taxonomy" id="343691"/>
    <lineage>
        <taxon>Eukaryota</taxon>
        <taxon>Metazoa</taxon>
        <taxon>Ecdysozoa</taxon>
        <taxon>Arthropoda</taxon>
        <taxon>Hexapoda</taxon>
        <taxon>Insecta</taxon>
        <taxon>Pterygota</taxon>
        <taxon>Neoptera</taxon>
        <taxon>Endopterygota</taxon>
        <taxon>Diptera</taxon>
        <taxon>Brachycera</taxon>
        <taxon>Stratiomyomorpha</taxon>
        <taxon>Stratiomyidae</taxon>
        <taxon>Hermetiinae</taxon>
        <taxon>Hermetia</taxon>
    </lineage>
</organism>
<dbReference type="OrthoDB" id="6628406at2759"/>
<dbReference type="GO" id="GO:0005886">
    <property type="term" value="C:plasma membrane"/>
    <property type="evidence" value="ECO:0007669"/>
    <property type="project" value="TreeGrafter"/>
</dbReference>
<dbReference type="GO" id="GO:0015280">
    <property type="term" value="F:ligand-gated sodium channel activity"/>
    <property type="evidence" value="ECO:0007669"/>
    <property type="project" value="TreeGrafter"/>
</dbReference>
<keyword evidence="9" id="KW-0472">Membrane</keyword>
<keyword evidence="4 12" id="KW-0894">Sodium channel</keyword>
<evidence type="ECO:0000256" key="12">
    <source>
        <dbReference type="RuleBase" id="RU000679"/>
    </source>
</evidence>
<dbReference type="EMBL" id="LR899009">
    <property type="protein sequence ID" value="CAD7079079.1"/>
    <property type="molecule type" value="Genomic_DNA"/>
</dbReference>